<dbReference type="PROSITE" id="PS51257">
    <property type="entry name" value="PROKAR_LIPOPROTEIN"/>
    <property type="match status" value="1"/>
</dbReference>
<proteinExistence type="predicted"/>
<comment type="caution">
    <text evidence="1">The sequence shown here is derived from an EMBL/GenBank/DDBJ whole genome shotgun (WGS) entry which is preliminary data.</text>
</comment>
<dbReference type="SUPFAM" id="SSF63825">
    <property type="entry name" value="YWTD domain"/>
    <property type="match status" value="1"/>
</dbReference>
<protein>
    <submittedName>
        <fullName evidence="1">Uncharacterized protein</fullName>
    </submittedName>
</protein>
<dbReference type="EMBL" id="JAATJH010000006">
    <property type="protein sequence ID" value="NJC27883.1"/>
    <property type="molecule type" value="Genomic_DNA"/>
</dbReference>
<evidence type="ECO:0000313" key="2">
    <source>
        <dbReference type="Proteomes" id="UP000770785"/>
    </source>
</evidence>
<dbReference type="Proteomes" id="UP000770785">
    <property type="component" value="Unassembled WGS sequence"/>
</dbReference>
<dbReference type="InterPro" id="IPR015943">
    <property type="entry name" value="WD40/YVTN_repeat-like_dom_sf"/>
</dbReference>
<organism evidence="1 2">
    <name type="scientific">Neolewinella antarctica</name>
    <dbReference type="NCBI Taxonomy" id="442734"/>
    <lineage>
        <taxon>Bacteria</taxon>
        <taxon>Pseudomonadati</taxon>
        <taxon>Bacteroidota</taxon>
        <taxon>Saprospiria</taxon>
        <taxon>Saprospirales</taxon>
        <taxon>Lewinellaceae</taxon>
        <taxon>Neolewinella</taxon>
    </lineage>
</organism>
<dbReference type="Gene3D" id="2.130.10.10">
    <property type="entry name" value="YVTN repeat-like/Quinoprotein amine dehydrogenase"/>
    <property type="match status" value="1"/>
</dbReference>
<name>A0ABX0XG80_9BACT</name>
<gene>
    <name evidence="1" type="ORF">GGR27_003401</name>
</gene>
<accession>A0ABX0XG80</accession>
<reference evidence="1 2" key="1">
    <citation type="submission" date="2020-03" db="EMBL/GenBank/DDBJ databases">
        <title>Genomic Encyclopedia of Type Strains, Phase IV (KMG-IV): sequencing the most valuable type-strain genomes for metagenomic binning, comparative biology and taxonomic classification.</title>
        <authorList>
            <person name="Goeker M."/>
        </authorList>
    </citation>
    <scope>NUCLEOTIDE SEQUENCE [LARGE SCALE GENOMIC DNA]</scope>
    <source>
        <strain evidence="1 2">DSM 105096</strain>
    </source>
</reference>
<evidence type="ECO:0000313" key="1">
    <source>
        <dbReference type="EMBL" id="NJC27883.1"/>
    </source>
</evidence>
<sequence>MKNIIYLCAFAILSFGSCQTEETILGGPLIPELEPEPQVGVVDSINVELVNLQWPNPGKDYNIVDFTARLPGYIWGCIAKTNDHRELEIFSYDISSNQVQTFTAPDTLDVPYFQIIEGSSNGKLYLHSSGVVKNKIAVFDTRSSSWSSITLPGFVGGITIDESNDEVWIAHNNGISRVQNDSVITYDESNSALRRIISGPNNSFFGFVLAVDVSGTVWYANSNIIYTFNDEEWSVHPLSPLSDTYIVTHIVPDEIEGVLIKTPRENLLQLNASKVIKSYNAVPDLIEPARGAINILGRSVDSSIIYSHMNGFSFYAPRKDSVFQVSAQNSNLPTLRDGLKLSRDLDDNIWIGGGNTLGILPDEWK</sequence>
<dbReference type="RefSeq" id="WP_168039391.1">
    <property type="nucleotide sequence ID" value="NZ_JAATJH010000006.1"/>
</dbReference>
<keyword evidence="2" id="KW-1185">Reference proteome</keyword>